<feature type="non-terminal residue" evidence="1">
    <location>
        <position position="122"/>
    </location>
</feature>
<dbReference type="AlphaFoldDB" id="A0A383AXB5"/>
<evidence type="ECO:0000313" key="1">
    <source>
        <dbReference type="EMBL" id="SVE12223.1"/>
    </source>
</evidence>
<dbReference type="EMBL" id="UINC01195592">
    <property type="protein sequence ID" value="SVE12223.1"/>
    <property type="molecule type" value="Genomic_DNA"/>
</dbReference>
<accession>A0A383AXB5</accession>
<name>A0A383AXB5_9ZZZZ</name>
<gene>
    <name evidence="1" type="ORF">METZ01_LOCUS465077</name>
</gene>
<proteinExistence type="predicted"/>
<reference evidence="1" key="1">
    <citation type="submission" date="2018-05" db="EMBL/GenBank/DDBJ databases">
        <authorList>
            <person name="Lanie J.A."/>
            <person name="Ng W.-L."/>
            <person name="Kazmierczak K.M."/>
            <person name="Andrzejewski T.M."/>
            <person name="Davidsen T.M."/>
            <person name="Wayne K.J."/>
            <person name="Tettelin H."/>
            <person name="Glass J.I."/>
            <person name="Rusch D."/>
            <person name="Podicherti R."/>
            <person name="Tsui H.-C.T."/>
            <person name="Winkler M.E."/>
        </authorList>
    </citation>
    <scope>NUCLEOTIDE SEQUENCE</scope>
</reference>
<protein>
    <submittedName>
        <fullName evidence="1">Uncharacterized protein</fullName>
    </submittedName>
</protein>
<sequence>MKSNQAFDEMLSYIGSDIAEIGLSNERPPRSAKFVVSLDMGSGPGGGDYRTYLLCTNKERSSWNLWMEYSGHGQYCRIAWGEPYRGIPAERAAELLLTKSWEDERDLEGLYSYGKLSVEGTG</sequence>
<organism evidence="1">
    <name type="scientific">marine metagenome</name>
    <dbReference type="NCBI Taxonomy" id="408172"/>
    <lineage>
        <taxon>unclassified sequences</taxon>
        <taxon>metagenomes</taxon>
        <taxon>ecological metagenomes</taxon>
    </lineage>
</organism>